<organism evidence="2 3">
    <name type="scientific">Gymnopus androsaceus JB14</name>
    <dbReference type="NCBI Taxonomy" id="1447944"/>
    <lineage>
        <taxon>Eukaryota</taxon>
        <taxon>Fungi</taxon>
        <taxon>Dikarya</taxon>
        <taxon>Basidiomycota</taxon>
        <taxon>Agaricomycotina</taxon>
        <taxon>Agaricomycetes</taxon>
        <taxon>Agaricomycetidae</taxon>
        <taxon>Agaricales</taxon>
        <taxon>Marasmiineae</taxon>
        <taxon>Omphalotaceae</taxon>
        <taxon>Gymnopus</taxon>
    </lineage>
</organism>
<name>A0A6A4H4E2_9AGAR</name>
<gene>
    <name evidence="2" type="ORF">BT96DRAFT_979547</name>
</gene>
<dbReference type="EMBL" id="ML769603">
    <property type="protein sequence ID" value="KAE9392145.1"/>
    <property type="molecule type" value="Genomic_DNA"/>
</dbReference>
<keyword evidence="1" id="KW-1133">Transmembrane helix</keyword>
<feature type="transmembrane region" description="Helical" evidence="1">
    <location>
        <begin position="143"/>
        <end position="166"/>
    </location>
</feature>
<evidence type="ECO:0000313" key="2">
    <source>
        <dbReference type="EMBL" id="KAE9392145.1"/>
    </source>
</evidence>
<keyword evidence="1" id="KW-0472">Membrane</keyword>
<sequence>MSKFSHRVVLSFVAAFLRLLLRFPIRLAKFNVLCPAGHCIRISLIALGALQRIIFPADTAMVMGPTSMLKFSSPLLTLVILYLKDPLTSLACNNNSRNWGYNALLLGLVRWTKKTHKYLLFWMVFTQLLFLLLISYKTMQFNIRVVFITAVLAAAPALSASVTAFAGAGCTGSIVSTGSIGTGCLAFTNGGSARSWSYSGVPHSIAFYESGGGHDDCTNGAFETLGAGSGCATAPAGFNIESALVS</sequence>
<dbReference type="AlphaFoldDB" id="A0A6A4H4E2"/>
<keyword evidence="3" id="KW-1185">Reference proteome</keyword>
<protein>
    <submittedName>
        <fullName evidence="2">Uncharacterized protein</fullName>
    </submittedName>
</protein>
<keyword evidence="1" id="KW-0812">Transmembrane</keyword>
<proteinExistence type="predicted"/>
<evidence type="ECO:0000313" key="3">
    <source>
        <dbReference type="Proteomes" id="UP000799118"/>
    </source>
</evidence>
<reference evidence="2" key="1">
    <citation type="journal article" date="2019" name="Environ. Microbiol.">
        <title>Fungal ecological strategies reflected in gene transcription - a case study of two litter decomposers.</title>
        <authorList>
            <person name="Barbi F."/>
            <person name="Kohler A."/>
            <person name="Barry K."/>
            <person name="Baskaran P."/>
            <person name="Daum C."/>
            <person name="Fauchery L."/>
            <person name="Ihrmark K."/>
            <person name="Kuo A."/>
            <person name="LaButti K."/>
            <person name="Lipzen A."/>
            <person name="Morin E."/>
            <person name="Grigoriev I.V."/>
            <person name="Henrissat B."/>
            <person name="Lindahl B."/>
            <person name="Martin F."/>
        </authorList>
    </citation>
    <scope>NUCLEOTIDE SEQUENCE</scope>
    <source>
        <strain evidence="2">JB14</strain>
    </source>
</reference>
<accession>A0A6A4H4E2</accession>
<dbReference type="OrthoDB" id="2928732at2759"/>
<evidence type="ECO:0000256" key="1">
    <source>
        <dbReference type="SAM" id="Phobius"/>
    </source>
</evidence>
<feature type="transmembrane region" description="Helical" evidence="1">
    <location>
        <begin position="118"/>
        <end position="136"/>
    </location>
</feature>
<dbReference type="Proteomes" id="UP000799118">
    <property type="component" value="Unassembled WGS sequence"/>
</dbReference>